<evidence type="ECO:0000313" key="3">
    <source>
        <dbReference type="Proteomes" id="UP000002745"/>
    </source>
</evidence>
<feature type="chain" id="PRO_5002973876" evidence="1">
    <location>
        <begin position="23"/>
        <end position="207"/>
    </location>
</feature>
<dbReference type="KEGG" id="hba:Hbal_0055"/>
<feature type="signal peptide" evidence="1">
    <location>
        <begin position="1"/>
        <end position="22"/>
    </location>
</feature>
<sequence>MTKIGALLSGLIIALISAPVFADIGPCHIEKRPLIYSSYAISPKEFIAQTNDMTSIEQKNIAFYQLETAYLDAIENDYMIPVKLFGYIEYYGSYAKGEDFRTYLVHMTLAEIAFKAKLKKHSNRHLIKAFEYLEFLYPKRLNSKLKRRSGSWQQKHEYGCTLTGIPQQGSNLDQYLSNGFAKQAEAYGDIILADLVRQELISTQKEH</sequence>
<gene>
    <name evidence="2" type="ordered locus">Hbal_0055</name>
</gene>
<evidence type="ECO:0000313" key="2">
    <source>
        <dbReference type="EMBL" id="ACT57757.1"/>
    </source>
</evidence>
<keyword evidence="3" id="KW-1185">Reference proteome</keyword>
<dbReference type="STRING" id="582402.Hbal_0055"/>
<organism evidence="2 3">
    <name type="scientific">Hirschia baltica (strain ATCC 49814 / DSM 5838 / IFAM 1418)</name>
    <dbReference type="NCBI Taxonomy" id="582402"/>
    <lineage>
        <taxon>Bacteria</taxon>
        <taxon>Pseudomonadati</taxon>
        <taxon>Pseudomonadota</taxon>
        <taxon>Alphaproteobacteria</taxon>
        <taxon>Hyphomonadales</taxon>
        <taxon>Hyphomonadaceae</taxon>
        <taxon>Hirschia</taxon>
    </lineage>
</organism>
<name>C6XKF9_HIRBI</name>
<proteinExistence type="predicted"/>
<dbReference type="RefSeq" id="WP_012777915.1">
    <property type="nucleotide sequence ID" value="NC_012982.1"/>
</dbReference>
<accession>C6XKF9</accession>
<reference evidence="3" key="1">
    <citation type="journal article" date="2011" name="J. Bacteriol.">
        <title>Genome sequences of eight morphologically diverse alphaproteobacteria.</title>
        <authorList>
            <consortium name="US DOE Joint Genome Institute"/>
            <person name="Brown P.J."/>
            <person name="Kysela D.T."/>
            <person name="Buechlein A."/>
            <person name="Hemmerich C."/>
            <person name="Brun Y.V."/>
        </authorList>
    </citation>
    <scope>NUCLEOTIDE SEQUENCE [LARGE SCALE GENOMIC DNA]</scope>
    <source>
        <strain evidence="3">ATCC 49814 / DSM 5838 / IFAM 1418</strain>
    </source>
</reference>
<dbReference type="HOGENOM" id="CLU_1324875_0_0_5"/>
<evidence type="ECO:0000256" key="1">
    <source>
        <dbReference type="SAM" id="SignalP"/>
    </source>
</evidence>
<protein>
    <submittedName>
        <fullName evidence="2">Uncharacterized protein</fullName>
    </submittedName>
</protein>
<dbReference type="Proteomes" id="UP000002745">
    <property type="component" value="Chromosome"/>
</dbReference>
<keyword evidence="1" id="KW-0732">Signal</keyword>
<dbReference type="EMBL" id="CP001678">
    <property type="protein sequence ID" value="ACT57757.1"/>
    <property type="molecule type" value="Genomic_DNA"/>
</dbReference>
<dbReference type="AlphaFoldDB" id="C6XKF9"/>